<gene>
    <name evidence="1" type="ORF">MTR67_040843</name>
</gene>
<dbReference type="InterPro" id="IPR040256">
    <property type="entry name" value="At4g02000-like"/>
</dbReference>
<accession>A0AAF0UL47</accession>
<reference evidence="1" key="1">
    <citation type="submission" date="2023-08" db="EMBL/GenBank/DDBJ databases">
        <title>A de novo genome assembly of Solanum verrucosum Schlechtendal, a Mexican diploid species geographically isolated from the other diploid A-genome species in potato relatives.</title>
        <authorList>
            <person name="Hosaka K."/>
        </authorList>
    </citation>
    <scope>NUCLEOTIDE SEQUENCE</scope>
    <source>
        <tissue evidence="1">Young leaves</tissue>
    </source>
</reference>
<dbReference type="EMBL" id="CP133620">
    <property type="protein sequence ID" value="WMV47458.1"/>
    <property type="molecule type" value="Genomic_DNA"/>
</dbReference>
<protein>
    <submittedName>
        <fullName evidence="1">Uncharacterized protein</fullName>
    </submittedName>
</protein>
<proteinExistence type="predicted"/>
<keyword evidence="2" id="KW-1185">Reference proteome</keyword>
<evidence type="ECO:0000313" key="1">
    <source>
        <dbReference type="EMBL" id="WMV47458.1"/>
    </source>
</evidence>
<name>A0AAF0UL47_SOLVR</name>
<organism evidence="1 2">
    <name type="scientific">Solanum verrucosum</name>
    <dbReference type="NCBI Taxonomy" id="315347"/>
    <lineage>
        <taxon>Eukaryota</taxon>
        <taxon>Viridiplantae</taxon>
        <taxon>Streptophyta</taxon>
        <taxon>Embryophyta</taxon>
        <taxon>Tracheophyta</taxon>
        <taxon>Spermatophyta</taxon>
        <taxon>Magnoliopsida</taxon>
        <taxon>eudicotyledons</taxon>
        <taxon>Gunneridae</taxon>
        <taxon>Pentapetalae</taxon>
        <taxon>asterids</taxon>
        <taxon>lamiids</taxon>
        <taxon>Solanales</taxon>
        <taxon>Solanaceae</taxon>
        <taxon>Solanoideae</taxon>
        <taxon>Solaneae</taxon>
        <taxon>Solanum</taxon>
    </lineage>
</organism>
<dbReference type="Proteomes" id="UP001234989">
    <property type="component" value="Chromosome 9"/>
</dbReference>
<dbReference type="PANTHER" id="PTHR31286:SF179">
    <property type="entry name" value="RNASE H TYPE-1 DOMAIN-CONTAINING PROTEIN"/>
    <property type="match status" value="1"/>
</dbReference>
<dbReference type="PANTHER" id="PTHR31286">
    <property type="entry name" value="GLYCINE-RICH CELL WALL STRUCTURAL PROTEIN 1.8-LIKE"/>
    <property type="match status" value="1"/>
</dbReference>
<sequence length="167" mass="18733">MASAVGQPLEVDRATYDKTRPSTARVKVEVNLLRILPKRIRVQFNDLVTGEITNVWQKIRLEIGETDETVKDLDIGAEKSGVQDQNLMRQNSGQHLSKAMLDDYSSGNQMLSLILQTGESSRQSCNSVDPVGVEEQLVVHSNQQNNKSKDTQFAQKLMRLSRPKPRA</sequence>
<dbReference type="AlphaFoldDB" id="A0AAF0UL47"/>
<evidence type="ECO:0000313" key="2">
    <source>
        <dbReference type="Proteomes" id="UP001234989"/>
    </source>
</evidence>